<dbReference type="InterPro" id="IPR050177">
    <property type="entry name" value="Lipid_A_modif_metabolic_enz"/>
</dbReference>
<evidence type="ECO:0000259" key="1">
    <source>
        <dbReference type="Pfam" id="PF01370"/>
    </source>
</evidence>
<dbReference type="HOGENOM" id="CLU_007383_1_0_5"/>
<evidence type="ECO:0000313" key="2">
    <source>
        <dbReference type="EMBL" id="AGK57601.1"/>
    </source>
</evidence>
<protein>
    <submittedName>
        <fullName evidence="2">NAD-dependent epimerase/dehydratase</fullName>
    </submittedName>
</protein>
<dbReference type="InterPro" id="IPR001509">
    <property type="entry name" value="Epimerase_deHydtase"/>
</dbReference>
<dbReference type="Pfam" id="PF01370">
    <property type="entry name" value="Epimerase"/>
    <property type="match status" value="1"/>
</dbReference>
<evidence type="ECO:0000313" key="3">
    <source>
        <dbReference type="Proteomes" id="UP000005952"/>
    </source>
</evidence>
<dbReference type="AlphaFoldDB" id="N0BAR1"/>
<reference evidence="2 3" key="1">
    <citation type="journal article" date="2013" name="Genome Announc.">
        <title>Genome sequences for three denitrifying bacterial strains isolated from a uranium- and nitrate-contaminated subsurface environment.</title>
        <authorList>
            <person name="Venkatramanan R."/>
            <person name="Prakash O."/>
            <person name="Woyke T."/>
            <person name="Chain P."/>
            <person name="Goodwin L.A."/>
            <person name="Watson D."/>
            <person name="Brooks S."/>
            <person name="Kostka J.E."/>
            <person name="Green S.J."/>
        </authorList>
    </citation>
    <scope>NUCLEOTIDE SEQUENCE [LARGE SCALE GENOMIC DNA]</scope>
    <source>
        <strain evidence="2 3">1NES1</strain>
    </source>
</reference>
<dbReference type="InterPro" id="IPR036291">
    <property type="entry name" value="NAD(P)-bd_dom_sf"/>
</dbReference>
<dbReference type="EMBL" id="CP005587">
    <property type="protein sequence ID" value="AGK57601.1"/>
    <property type="molecule type" value="Genomic_DNA"/>
</dbReference>
<dbReference type="CDD" id="cd08946">
    <property type="entry name" value="SDR_e"/>
    <property type="match status" value="1"/>
</dbReference>
<accession>N0BAR1</accession>
<dbReference type="PANTHER" id="PTHR43245">
    <property type="entry name" value="BIFUNCTIONAL POLYMYXIN RESISTANCE PROTEIN ARNA"/>
    <property type="match status" value="1"/>
</dbReference>
<feature type="domain" description="NAD-dependent epimerase/dehydratase" evidence="1">
    <location>
        <begin position="2"/>
        <end position="219"/>
    </location>
</feature>
<dbReference type="KEGG" id="hdt:HYPDE_29633"/>
<dbReference type="Gene3D" id="3.40.50.720">
    <property type="entry name" value="NAD(P)-binding Rossmann-like Domain"/>
    <property type="match status" value="1"/>
</dbReference>
<dbReference type="STRING" id="670307.HYPDE_29633"/>
<dbReference type="PANTHER" id="PTHR43245:SF23">
    <property type="entry name" value="NAD(P)-BINDING DOMAIN-CONTAINING PROTEIN"/>
    <property type="match status" value="1"/>
</dbReference>
<proteinExistence type="predicted"/>
<dbReference type="SUPFAM" id="SSF51735">
    <property type="entry name" value="NAD(P)-binding Rossmann-fold domains"/>
    <property type="match status" value="1"/>
</dbReference>
<dbReference type="Proteomes" id="UP000005952">
    <property type="component" value="Chromosome"/>
</dbReference>
<sequence length="329" mass="36720">MLIAAGHEVTGCDSNLYERCTFAEGGKITDVPHIRKDIRDLSQEDLQDFEGVIHLAGLSNDPLSNLNPELTYDINYRASVRFANLAKNAGVRRFVFASSCSNYGKADDHLIDETGDLNPVTAYGKSKVLAEKEISRLADDGFCPTYMRPATAYGLSPRMRFDIVLNNLTAWAVTKGLIYMKSDGTPWRPIVHIEDISNAFIAALSAPRENVFNQAFNVGQTSENYRISEIADIVADVVPHCRIEYADGAGPDTRCYRVDFSKIARALPDFKPRWTARKGAEQMFAAYKKSGLTLEEFEGPRYQRIGHIKKLLIEEIVDLHLRHINSAAA</sequence>
<dbReference type="eggNOG" id="COG0451">
    <property type="taxonomic scope" value="Bacteria"/>
</dbReference>
<gene>
    <name evidence="2" type="ORF">HYPDE_29633</name>
</gene>
<name>N0BAR1_9HYPH</name>
<keyword evidence="3" id="KW-1185">Reference proteome</keyword>
<organism evidence="2 3">
    <name type="scientific">Hyphomicrobium denitrificans 1NES1</name>
    <dbReference type="NCBI Taxonomy" id="670307"/>
    <lineage>
        <taxon>Bacteria</taxon>
        <taxon>Pseudomonadati</taxon>
        <taxon>Pseudomonadota</taxon>
        <taxon>Alphaproteobacteria</taxon>
        <taxon>Hyphomicrobiales</taxon>
        <taxon>Hyphomicrobiaceae</taxon>
        <taxon>Hyphomicrobium</taxon>
    </lineage>
</organism>